<feature type="compositionally biased region" description="Basic and acidic residues" evidence="1">
    <location>
        <begin position="24"/>
        <end position="39"/>
    </location>
</feature>
<feature type="region of interest" description="Disordered" evidence="1">
    <location>
        <begin position="297"/>
        <end position="380"/>
    </location>
</feature>
<feature type="compositionally biased region" description="Basic and acidic residues" evidence="1">
    <location>
        <begin position="1"/>
        <end position="17"/>
    </location>
</feature>
<feature type="compositionally biased region" description="Basic and acidic residues" evidence="1">
    <location>
        <begin position="297"/>
        <end position="329"/>
    </location>
</feature>
<feature type="compositionally biased region" description="Polar residues" evidence="1">
    <location>
        <begin position="1054"/>
        <end position="1063"/>
    </location>
</feature>
<evidence type="ECO:0000313" key="2">
    <source>
        <dbReference type="EMBL" id="GBG84335.1"/>
    </source>
</evidence>
<feature type="compositionally biased region" description="Polar residues" evidence="1">
    <location>
        <begin position="817"/>
        <end position="827"/>
    </location>
</feature>
<feature type="compositionally biased region" description="Low complexity" evidence="1">
    <location>
        <begin position="330"/>
        <end position="359"/>
    </location>
</feature>
<feature type="region of interest" description="Disordered" evidence="1">
    <location>
        <begin position="1"/>
        <end position="79"/>
    </location>
</feature>
<organism evidence="2 3">
    <name type="scientific">Chara braunii</name>
    <name type="common">Braun's stonewort</name>
    <dbReference type="NCBI Taxonomy" id="69332"/>
    <lineage>
        <taxon>Eukaryota</taxon>
        <taxon>Viridiplantae</taxon>
        <taxon>Streptophyta</taxon>
        <taxon>Charophyceae</taxon>
        <taxon>Charales</taxon>
        <taxon>Characeae</taxon>
        <taxon>Chara</taxon>
    </lineage>
</organism>
<proteinExistence type="predicted"/>
<dbReference type="Proteomes" id="UP000265515">
    <property type="component" value="Unassembled WGS sequence"/>
</dbReference>
<protein>
    <submittedName>
        <fullName evidence="2">Uncharacterized protein</fullName>
    </submittedName>
</protein>
<accession>A0A388LQ15</accession>
<sequence>MEEGKRQGGDEHGKKREEEEEEVEGGREEGESRQGERAEGGQMEGGGRAEDWWGTEQGKRQLLPSSDVPTGQAEAGSALFPLAKPPRGVKLLREKRAIYFEVELGHLWRRRDGVKDTQPQHAHGETLGGNNCLATPRYGHGLRDKNLLEDTGKCDDGNAGGGGRSGVRDDEISAVTARDEDITLEQRNAATTPLPELVDPPPRSTNIGREGWQTEGMEGIGNKSFYFENPPSSLIYPIQGVLLPVWPAAPARTYLRRCWLQGWSGRSLFENVVYLAGLGRWGQDFSRLEEVGEEIEKKVPQQEEVKETKEEIAAQPKNHHEDQAVKVVEDSNSSSSSSSSSGSSNTSNSDVTSSGGETGNESESETSAEDDGVINGCVGAVTDDGGGSVHAHEQVIAGLHLQGQDNDRVLDLDFVDEREDAGISESIDMGVEEVLKSFEWDEDMNGVISDDQDDLPDFNKRKGDDIGDDFLLEFDLPTKLPRTEGTDTVHDNKQFSAASVSRECNRPLGLDFPDQVTSPGSCGADLGPLDILQMEGSGELAQGDTLPWAVGPMPGEYNDSSFFLLFEADIGEPPDTQLNISPKSQLRQPLLDCNTEIPGIELDGQKLLNAETEKGLIAPMTPESGISVANQGMTMSMSDPRVCEAVIVCPPSYRAVKLPQPMAEGRPGSGGGSSSDVQFQYTPSEVVKTWMDECAKRKGYIYSAALPTSRDKGRKRTPKDILGHSQIAGSTERFQRRKIGLAERTAQITGTLQTRVASSVVGRQEAAEMAKLKQEHSNSSAEHGKIHSGKAVELDASQSLLEGGTNARQNDVKEVSNRLTKQKSNGGFSVGKTGPWEGVSRDGIVNSTDLATTPRPPAVASEIESMILFVRACERARVMLVQEMEKRERAAGGNLGGDNCPSVPSKEVFPLSHSGKGSGSAVEDAQIGKGWTQCNSEEELSRSVQGQAMVQMKVEIGEWRDVGEPARSSAQEPLAVGSQMLLARQVQDGLRSRGSGGASLGLGLGSSMGTAGIGLGMSGSGTGKLDGRPGPGIVKAEVGVRGMASNANVYPIDRNQSAASDPKSSSDHKVGARCLVQGAQQQAAWTASVGRGENVFGGRSSKVAHAGVPDGALGTAAAASPAAVGESERESSCWGDMVDAIPLLAQQALVVMDAGGLDGECGDGALPQLAVRSCIGKKMSGQGATGETSGVFIAIDELGDGADDIIPEVLEPLAAEVTAVMKKNLFVPVFCSTEFLSP</sequence>
<evidence type="ECO:0000313" key="3">
    <source>
        <dbReference type="Proteomes" id="UP000265515"/>
    </source>
</evidence>
<comment type="caution">
    <text evidence="2">The sequence shown here is derived from an EMBL/GenBank/DDBJ whole genome shotgun (WGS) entry which is preliminary data.</text>
</comment>
<feature type="region of interest" description="Disordered" evidence="1">
    <location>
        <begin position="1051"/>
        <end position="1070"/>
    </location>
</feature>
<feature type="compositionally biased region" description="Basic and acidic residues" evidence="1">
    <location>
        <begin position="166"/>
        <end position="181"/>
    </location>
</feature>
<keyword evidence="3" id="KW-1185">Reference proteome</keyword>
<feature type="compositionally biased region" description="Acidic residues" evidence="1">
    <location>
        <begin position="360"/>
        <end position="372"/>
    </location>
</feature>
<dbReference type="AlphaFoldDB" id="A0A388LQ15"/>
<feature type="region of interest" description="Disordered" evidence="1">
    <location>
        <begin position="803"/>
        <end position="841"/>
    </location>
</feature>
<name>A0A388LQ15_CHABU</name>
<gene>
    <name evidence="2" type="ORF">CBR_g38306</name>
</gene>
<reference evidence="2 3" key="1">
    <citation type="journal article" date="2018" name="Cell">
        <title>The Chara Genome: Secondary Complexity and Implications for Plant Terrestrialization.</title>
        <authorList>
            <person name="Nishiyama T."/>
            <person name="Sakayama H."/>
            <person name="Vries J.D."/>
            <person name="Buschmann H."/>
            <person name="Saint-Marcoux D."/>
            <person name="Ullrich K.K."/>
            <person name="Haas F.B."/>
            <person name="Vanderstraeten L."/>
            <person name="Becker D."/>
            <person name="Lang D."/>
            <person name="Vosolsobe S."/>
            <person name="Rombauts S."/>
            <person name="Wilhelmsson P.K.I."/>
            <person name="Janitza P."/>
            <person name="Kern R."/>
            <person name="Heyl A."/>
            <person name="Rumpler F."/>
            <person name="Villalobos L.I.A.C."/>
            <person name="Clay J.M."/>
            <person name="Skokan R."/>
            <person name="Toyoda A."/>
            <person name="Suzuki Y."/>
            <person name="Kagoshima H."/>
            <person name="Schijlen E."/>
            <person name="Tajeshwar N."/>
            <person name="Catarino B."/>
            <person name="Hetherington A.J."/>
            <person name="Saltykova A."/>
            <person name="Bonnot C."/>
            <person name="Breuninger H."/>
            <person name="Symeonidi A."/>
            <person name="Radhakrishnan G.V."/>
            <person name="Van Nieuwerburgh F."/>
            <person name="Deforce D."/>
            <person name="Chang C."/>
            <person name="Karol K.G."/>
            <person name="Hedrich R."/>
            <person name="Ulvskov P."/>
            <person name="Glockner G."/>
            <person name="Delwiche C.F."/>
            <person name="Petrasek J."/>
            <person name="Van de Peer Y."/>
            <person name="Friml J."/>
            <person name="Beilby M."/>
            <person name="Dolan L."/>
            <person name="Kohara Y."/>
            <person name="Sugano S."/>
            <person name="Fujiyama A."/>
            <person name="Delaux P.-M."/>
            <person name="Quint M."/>
            <person name="TheiBen G."/>
            <person name="Hagemann M."/>
            <person name="Harholt J."/>
            <person name="Dunand C."/>
            <person name="Zachgo S."/>
            <person name="Langdale J."/>
            <person name="Maumus F."/>
            <person name="Straeten D.V.D."/>
            <person name="Gould S.B."/>
            <person name="Rensing S.A."/>
        </authorList>
    </citation>
    <scope>NUCLEOTIDE SEQUENCE [LARGE SCALE GENOMIC DNA]</scope>
    <source>
        <strain evidence="2 3">S276</strain>
    </source>
</reference>
<evidence type="ECO:0000256" key="1">
    <source>
        <dbReference type="SAM" id="MobiDB-lite"/>
    </source>
</evidence>
<feature type="region of interest" description="Disordered" evidence="1">
    <location>
        <begin position="149"/>
        <end position="210"/>
    </location>
</feature>
<dbReference type="Gramene" id="GBG84335">
    <property type="protein sequence ID" value="GBG84335"/>
    <property type="gene ID" value="CBR_g38306"/>
</dbReference>
<dbReference type="EMBL" id="BFEA01000472">
    <property type="protein sequence ID" value="GBG84335.1"/>
    <property type="molecule type" value="Genomic_DNA"/>
</dbReference>